<evidence type="ECO:0000256" key="1">
    <source>
        <dbReference type="SAM" id="MobiDB-lite"/>
    </source>
</evidence>
<feature type="compositionally biased region" description="Basic and acidic residues" evidence="1">
    <location>
        <begin position="118"/>
        <end position="137"/>
    </location>
</feature>
<reference evidence="2 3" key="1">
    <citation type="submission" date="2015-12" db="EMBL/GenBank/DDBJ databases">
        <title>The genome of Folsomia candida.</title>
        <authorList>
            <person name="Faddeeva A."/>
            <person name="Derks M.F."/>
            <person name="Anvar Y."/>
            <person name="Smit S."/>
            <person name="Van Straalen N."/>
            <person name="Roelofs D."/>
        </authorList>
    </citation>
    <scope>NUCLEOTIDE SEQUENCE [LARGE SCALE GENOMIC DNA]</scope>
    <source>
        <strain evidence="2 3">VU population</strain>
        <tissue evidence="2">Whole body</tissue>
    </source>
</reference>
<dbReference type="EMBL" id="LNIX01000017">
    <property type="protein sequence ID" value="OXA45623.1"/>
    <property type="molecule type" value="Genomic_DNA"/>
</dbReference>
<protein>
    <submittedName>
        <fullName evidence="2">Uncharacterized protein</fullName>
    </submittedName>
</protein>
<evidence type="ECO:0000313" key="3">
    <source>
        <dbReference type="Proteomes" id="UP000198287"/>
    </source>
</evidence>
<feature type="region of interest" description="Disordered" evidence="1">
    <location>
        <begin position="191"/>
        <end position="215"/>
    </location>
</feature>
<feature type="region of interest" description="Disordered" evidence="1">
    <location>
        <begin position="111"/>
        <end position="145"/>
    </location>
</feature>
<proteinExistence type="predicted"/>
<dbReference type="Proteomes" id="UP000198287">
    <property type="component" value="Unassembled WGS sequence"/>
</dbReference>
<organism evidence="2 3">
    <name type="scientific">Folsomia candida</name>
    <name type="common">Springtail</name>
    <dbReference type="NCBI Taxonomy" id="158441"/>
    <lineage>
        <taxon>Eukaryota</taxon>
        <taxon>Metazoa</taxon>
        <taxon>Ecdysozoa</taxon>
        <taxon>Arthropoda</taxon>
        <taxon>Hexapoda</taxon>
        <taxon>Collembola</taxon>
        <taxon>Entomobryomorpha</taxon>
        <taxon>Isotomoidea</taxon>
        <taxon>Isotomidae</taxon>
        <taxon>Proisotominae</taxon>
        <taxon>Folsomia</taxon>
    </lineage>
</organism>
<keyword evidence="3" id="KW-1185">Reference proteome</keyword>
<evidence type="ECO:0000313" key="2">
    <source>
        <dbReference type="EMBL" id="OXA45623.1"/>
    </source>
</evidence>
<dbReference type="AlphaFoldDB" id="A0A226DK62"/>
<name>A0A226DK62_FOLCA</name>
<gene>
    <name evidence="2" type="ORF">Fcan01_19395</name>
</gene>
<sequence>MKLVSIYQVCFPLGLFQRDTTIKIHSILHPSIHPPFDATKLIQTPGAQVFWGRVAAAADDITPPPPPPPPLFTTYIHDNLSTFYLCSSACCPARLKERSHQINAILETKSSHVQRSHFQKERKNRRPPEFGQEKERLASVAWKKQDSTTTLGDRVEILALLSSPLASEARGTLPPPQIHILSMLLSPSSSSSYPHNANIPPPTSAPSSYSSSPIHNSEGLVLPKEKALHYITSMPYYYFHLDCLHQISP</sequence>
<accession>A0A226DK62</accession>
<comment type="caution">
    <text evidence="2">The sequence shown here is derived from an EMBL/GenBank/DDBJ whole genome shotgun (WGS) entry which is preliminary data.</text>
</comment>